<dbReference type="EMBL" id="BCMG01000001">
    <property type="protein sequence ID" value="GAT17932.1"/>
    <property type="molecule type" value="Genomic_DNA"/>
</dbReference>
<dbReference type="RefSeq" id="WP_089136043.1">
    <property type="nucleotide sequence ID" value="NZ_BCMG01000001.1"/>
</dbReference>
<keyword evidence="2" id="KW-0812">Transmembrane</keyword>
<dbReference type="AlphaFoldDB" id="A0A1Z5H446"/>
<dbReference type="Proteomes" id="UP000198402">
    <property type="component" value="Unassembled WGS sequence"/>
</dbReference>
<reference evidence="3 4" key="1">
    <citation type="submission" date="2015-11" db="EMBL/GenBank/DDBJ databases">
        <title>Draft genome sequences of new species of the genus Lactobacillus isolated from orchardgrass silage.</title>
        <authorList>
            <person name="Tohno M."/>
            <person name="Tanizawa Y."/>
            <person name="Arita M."/>
        </authorList>
    </citation>
    <scope>NUCLEOTIDE SEQUENCE [LARGE SCALE GENOMIC DNA]</scope>
    <source>
        <strain evidence="3 4">IWT126</strain>
    </source>
</reference>
<evidence type="ECO:0000256" key="2">
    <source>
        <dbReference type="SAM" id="Phobius"/>
    </source>
</evidence>
<keyword evidence="4" id="KW-1185">Reference proteome</keyword>
<accession>A0A1Z5H446</accession>
<evidence type="ECO:0000313" key="3">
    <source>
        <dbReference type="EMBL" id="GAT17932.1"/>
    </source>
</evidence>
<feature type="compositionally biased region" description="Low complexity" evidence="1">
    <location>
        <begin position="71"/>
        <end position="83"/>
    </location>
</feature>
<evidence type="ECO:0000313" key="4">
    <source>
        <dbReference type="Proteomes" id="UP000198402"/>
    </source>
</evidence>
<organism evidence="3 4">
    <name type="scientific">Secundilactobacillus silagei JCM 19001</name>
    <dbReference type="NCBI Taxonomy" id="1302250"/>
    <lineage>
        <taxon>Bacteria</taxon>
        <taxon>Bacillati</taxon>
        <taxon>Bacillota</taxon>
        <taxon>Bacilli</taxon>
        <taxon>Lactobacillales</taxon>
        <taxon>Lactobacillaceae</taxon>
        <taxon>Secundilactobacillus</taxon>
    </lineage>
</organism>
<feature type="transmembrane region" description="Helical" evidence="2">
    <location>
        <begin position="24"/>
        <end position="42"/>
    </location>
</feature>
<dbReference type="OrthoDB" id="2298539at2"/>
<dbReference type="STRING" id="1302250.GCA_001313225_00271"/>
<evidence type="ECO:0000256" key="1">
    <source>
        <dbReference type="SAM" id="MobiDB-lite"/>
    </source>
</evidence>
<comment type="caution">
    <text evidence="3">The sequence shown here is derived from an EMBL/GenBank/DDBJ whole genome shotgun (WGS) entry which is preliminary data.</text>
</comment>
<keyword evidence="2" id="KW-1133">Transmembrane helix</keyword>
<name>A0A1Z5H446_9LACO</name>
<feature type="region of interest" description="Disordered" evidence="1">
    <location>
        <begin position="48"/>
        <end position="83"/>
    </location>
</feature>
<gene>
    <name evidence="3" type="ORF">IWT126_00189</name>
</gene>
<protein>
    <submittedName>
        <fullName evidence="3">Prophage related protein</fullName>
    </submittedName>
</protein>
<sequence>MSKKQFVDKDGNKFVEVTPWYKKWWVWVIAVLAICIIIWAIGGSGNDSTNKSNTASKVAAHNTTSEEKGKSQQGAASSKASSSITVDDDQYDISDKKAYSVDYTNENWSAAKVSVDKVTVYKLTKEHKYDSANDGKFNISGFVRLHFIISPTRDIDAYPTQGTVIYSNGEQHEADSMESWDGEIAKGVTKSGNVTLPIQKLENVKSLKTVRFKFDTDYETNNDDDDNSDHTYDFTINLQ</sequence>
<keyword evidence="2" id="KW-0472">Membrane</keyword>
<proteinExistence type="predicted"/>